<keyword evidence="6 9" id="KW-0057">Aromatic amino acid biosynthesis</keyword>
<keyword evidence="12" id="KW-1185">Reference proteome</keyword>
<dbReference type="FunCoup" id="A0A3G9JMD2">
    <property type="interactions" value="308"/>
</dbReference>
<dbReference type="Gene3D" id="3.20.20.70">
    <property type="entry name" value="Aldolase class I"/>
    <property type="match status" value="1"/>
</dbReference>
<dbReference type="EMBL" id="AP019309">
    <property type="protein sequence ID" value="BBH27171.1"/>
    <property type="molecule type" value="Genomic_DNA"/>
</dbReference>
<evidence type="ECO:0000256" key="4">
    <source>
        <dbReference type="ARBA" id="ARBA00022605"/>
    </source>
</evidence>
<comment type="pathway">
    <text evidence="2 9">Amino-acid biosynthesis; L-tryptophan biosynthesis; L-tryptophan from chorismate: step 5/5.</text>
</comment>
<sequence length="258" mass="27963">MISIQEAFQNKKAFIGFITAGDPVIDKTKDYIRQMAKAGAALIEIGIPFSDPIAEGPTIQNANVRALKHQVTTDNVFAMVKELREDVTIPFCFMTYCNVVYHYGYDAFFKRCQDVGVQGIIIPDLPYEEADEAIDVAVNYGVTVISMIAPTSKQRVEMIAKKAKGFIYLVSSMGVTGARSNQSFASNLEEIVGHIKSVTDTPVAIGFGIHEPAQAKEMAAIADGVIVGSGIVNLIAENGDHADQAVYDYVKSMADAIK</sequence>
<keyword evidence="7 9" id="KW-0456">Lyase</keyword>
<dbReference type="InParanoid" id="A0A3G9JMD2"/>
<evidence type="ECO:0000256" key="9">
    <source>
        <dbReference type="HAMAP-Rule" id="MF_00131"/>
    </source>
</evidence>
<evidence type="ECO:0000313" key="12">
    <source>
        <dbReference type="Proteomes" id="UP000268059"/>
    </source>
</evidence>
<evidence type="ECO:0000256" key="2">
    <source>
        <dbReference type="ARBA" id="ARBA00004733"/>
    </source>
</evidence>
<dbReference type="RefSeq" id="WP_125119922.1">
    <property type="nucleotide sequence ID" value="NZ_AP019309.1"/>
</dbReference>
<evidence type="ECO:0000256" key="6">
    <source>
        <dbReference type="ARBA" id="ARBA00023141"/>
    </source>
</evidence>
<dbReference type="FunFam" id="3.20.20.70:FF:000037">
    <property type="entry name" value="Tryptophan synthase alpha chain"/>
    <property type="match status" value="1"/>
</dbReference>
<evidence type="ECO:0000313" key="11">
    <source>
        <dbReference type="EMBL" id="BBH27171.1"/>
    </source>
</evidence>
<dbReference type="InterPro" id="IPR011060">
    <property type="entry name" value="RibuloseP-bd_barrel"/>
</dbReference>
<evidence type="ECO:0000256" key="10">
    <source>
        <dbReference type="RuleBase" id="RU003662"/>
    </source>
</evidence>
<comment type="function">
    <text evidence="1 9">The alpha subunit is responsible for the aldol cleavage of indoleglycerol phosphate to indole and glyceraldehyde 3-phosphate.</text>
</comment>
<dbReference type="GO" id="GO:0004834">
    <property type="term" value="F:tryptophan synthase activity"/>
    <property type="evidence" value="ECO:0007669"/>
    <property type="project" value="UniProtKB-UniRule"/>
</dbReference>
<dbReference type="HAMAP" id="MF_00131">
    <property type="entry name" value="Trp_synth_alpha"/>
    <property type="match status" value="1"/>
</dbReference>
<comment type="similarity">
    <text evidence="9 10">Belongs to the TrpA family.</text>
</comment>
<dbReference type="PROSITE" id="PS00167">
    <property type="entry name" value="TRP_SYNTHASE_ALPHA"/>
    <property type="match status" value="1"/>
</dbReference>
<organism evidence="11 12">
    <name type="scientific">Intestinibaculum porci</name>
    <dbReference type="NCBI Taxonomy" id="2487118"/>
    <lineage>
        <taxon>Bacteria</taxon>
        <taxon>Bacillati</taxon>
        <taxon>Bacillota</taxon>
        <taxon>Erysipelotrichia</taxon>
        <taxon>Erysipelotrichales</taxon>
        <taxon>Erysipelotrichaceae</taxon>
        <taxon>Intestinibaculum</taxon>
    </lineage>
</organism>
<dbReference type="AlphaFoldDB" id="A0A3G9JMD2"/>
<dbReference type="SUPFAM" id="SSF51366">
    <property type="entry name" value="Ribulose-phoshate binding barrel"/>
    <property type="match status" value="1"/>
</dbReference>
<evidence type="ECO:0000256" key="3">
    <source>
        <dbReference type="ARBA" id="ARBA00011270"/>
    </source>
</evidence>
<accession>A0A3G9JMD2</accession>
<dbReference type="Proteomes" id="UP000268059">
    <property type="component" value="Chromosome"/>
</dbReference>
<proteinExistence type="inferred from homology"/>
<dbReference type="InterPro" id="IPR002028">
    <property type="entry name" value="Trp_synthase_suA"/>
</dbReference>
<evidence type="ECO:0000256" key="7">
    <source>
        <dbReference type="ARBA" id="ARBA00023239"/>
    </source>
</evidence>
<dbReference type="PANTHER" id="PTHR43406">
    <property type="entry name" value="TRYPTOPHAN SYNTHASE, ALPHA CHAIN"/>
    <property type="match status" value="1"/>
</dbReference>
<feature type="active site" description="Proton acceptor" evidence="9">
    <location>
        <position position="55"/>
    </location>
</feature>
<reference evidence="11 12" key="1">
    <citation type="submission" date="2018-11" db="EMBL/GenBank/DDBJ databases">
        <title>Novel Erysipelotrichaceae bacterium isolated from small intestine of a swine.</title>
        <authorList>
            <person name="Kim J.S."/>
            <person name="Choe H."/>
            <person name="Lee Y.R."/>
            <person name="Kim K.M."/>
            <person name="Park D.S."/>
        </authorList>
    </citation>
    <scope>NUCLEOTIDE SEQUENCE [LARGE SCALE GENOMIC DNA]</scope>
    <source>
        <strain evidence="11 12">SG0102</strain>
    </source>
</reference>
<comment type="subunit">
    <text evidence="3 9">Tetramer of two alpha and two beta chains.</text>
</comment>
<dbReference type="UniPathway" id="UPA00035">
    <property type="reaction ID" value="UER00044"/>
</dbReference>
<comment type="catalytic activity">
    <reaction evidence="8 9">
        <text>(1S,2R)-1-C-(indol-3-yl)glycerol 3-phosphate + L-serine = D-glyceraldehyde 3-phosphate + L-tryptophan + H2O</text>
        <dbReference type="Rhea" id="RHEA:10532"/>
        <dbReference type="ChEBI" id="CHEBI:15377"/>
        <dbReference type="ChEBI" id="CHEBI:33384"/>
        <dbReference type="ChEBI" id="CHEBI:57912"/>
        <dbReference type="ChEBI" id="CHEBI:58866"/>
        <dbReference type="ChEBI" id="CHEBI:59776"/>
        <dbReference type="EC" id="4.2.1.20"/>
    </reaction>
</comment>
<feature type="active site" description="Proton acceptor" evidence="9">
    <location>
        <position position="44"/>
    </location>
</feature>
<protein>
    <recommendedName>
        <fullName evidence="9">Tryptophan synthase alpha chain</fullName>
        <ecNumber evidence="9">4.2.1.20</ecNumber>
    </recommendedName>
</protein>
<evidence type="ECO:0000256" key="8">
    <source>
        <dbReference type="ARBA" id="ARBA00049047"/>
    </source>
</evidence>
<dbReference type="InterPro" id="IPR018204">
    <property type="entry name" value="Trp_synthase_alpha_AS"/>
</dbReference>
<dbReference type="Pfam" id="PF00290">
    <property type="entry name" value="Trp_syntA"/>
    <property type="match status" value="1"/>
</dbReference>
<name>A0A3G9JMD2_9FIRM</name>
<gene>
    <name evidence="9 11" type="primary">trpA</name>
    <name evidence="11" type="ORF">SG0102_21050</name>
</gene>
<dbReference type="NCBIfam" id="TIGR00262">
    <property type="entry name" value="trpA"/>
    <property type="match status" value="1"/>
</dbReference>
<dbReference type="PANTHER" id="PTHR43406:SF1">
    <property type="entry name" value="TRYPTOPHAN SYNTHASE ALPHA CHAIN, CHLOROPLASTIC"/>
    <property type="match status" value="1"/>
</dbReference>
<keyword evidence="4 9" id="KW-0028">Amino-acid biosynthesis</keyword>
<keyword evidence="5 9" id="KW-0822">Tryptophan biosynthesis</keyword>
<dbReference type="KEGG" id="ebm:SG0102_21050"/>
<dbReference type="EC" id="4.2.1.20" evidence="9"/>
<evidence type="ECO:0000256" key="1">
    <source>
        <dbReference type="ARBA" id="ARBA00003365"/>
    </source>
</evidence>
<evidence type="ECO:0000256" key="5">
    <source>
        <dbReference type="ARBA" id="ARBA00022822"/>
    </source>
</evidence>
<dbReference type="CDD" id="cd04724">
    <property type="entry name" value="Tryptophan_synthase_alpha"/>
    <property type="match status" value="1"/>
</dbReference>
<dbReference type="OrthoDB" id="9804578at2"/>
<dbReference type="GO" id="GO:0005829">
    <property type="term" value="C:cytosol"/>
    <property type="evidence" value="ECO:0007669"/>
    <property type="project" value="TreeGrafter"/>
</dbReference>
<dbReference type="InterPro" id="IPR013785">
    <property type="entry name" value="Aldolase_TIM"/>
</dbReference>